<dbReference type="GO" id="GO:0006310">
    <property type="term" value="P:DNA recombination"/>
    <property type="evidence" value="ECO:0007669"/>
    <property type="project" value="UniProtKB-KW"/>
</dbReference>
<dbReference type="GO" id="GO:0075713">
    <property type="term" value="P:establishment of integrated proviral latency"/>
    <property type="evidence" value="ECO:0007669"/>
    <property type="project" value="UniProtKB-KW"/>
</dbReference>
<dbReference type="InterPro" id="IPR002104">
    <property type="entry name" value="Integrase_catalytic"/>
</dbReference>
<dbReference type="PROSITE" id="PS51898">
    <property type="entry name" value="TYR_RECOMBINASE"/>
    <property type="match status" value="1"/>
</dbReference>
<dbReference type="GO" id="GO:0016787">
    <property type="term" value="F:hydrolase activity"/>
    <property type="evidence" value="ECO:0007669"/>
    <property type="project" value="UniProtKB-KW"/>
</dbReference>
<keyword evidence="6" id="KW-0233">DNA recombination</keyword>
<dbReference type="SUPFAM" id="SSF56349">
    <property type="entry name" value="DNA breaking-rejoining enzymes"/>
    <property type="match status" value="1"/>
</dbReference>
<dbReference type="Pfam" id="PF00589">
    <property type="entry name" value="Phage_integrase"/>
    <property type="match status" value="1"/>
</dbReference>
<evidence type="ECO:0000256" key="2">
    <source>
        <dbReference type="ARBA" id="ARBA00016082"/>
    </source>
</evidence>
<keyword evidence="10" id="KW-1185">Reference proteome</keyword>
<dbReference type="InterPro" id="IPR011010">
    <property type="entry name" value="DNA_brk_join_enz"/>
</dbReference>
<name>A0AAX3ZVR9_9CAUD</name>
<dbReference type="GO" id="GO:0016740">
    <property type="term" value="F:transferase activity"/>
    <property type="evidence" value="ECO:0007669"/>
    <property type="project" value="UniProtKB-KW"/>
</dbReference>
<protein>
    <recommendedName>
        <fullName evidence="2">Integrase</fullName>
    </recommendedName>
</protein>
<dbReference type="InterPro" id="IPR050090">
    <property type="entry name" value="Tyrosine_recombinase_XerCD"/>
</dbReference>
<keyword evidence="7" id="KW-1179">Viral genome integration</keyword>
<feature type="domain" description="Tyr recombinase" evidence="8">
    <location>
        <begin position="163"/>
        <end position="336"/>
    </location>
</feature>
<evidence type="ECO:0000256" key="5">
    <source>
        <dbReference type="ARBA" id="ARBA00022908"/>
    </source>
</evidence>
<evidence type="ECO:0000259" key="8">
    <source>
        <dbReference type="PROSITE" id="PS51898"/>
    </source>
</evidence>
<keyword evidence="7" id="KW-1160">Virus entry into host cell</keyword>
<organism evidence="9 10">
    <name type="scientific">Roseobacter phage CRP-114</name>
    <dbReference type="NCBI Taxonomy" id="3072842"/>
    <lineage>
        <taxon>Viruses</taxon>
        <taxon>Duplodnaviria</taxon>
        <taxon>Heunggongvirae</taxon>
        <taxon>Uroviricota</taxon>
        <taxon>Caudoviricetes</taxon>
        <taxon>Autographivirales</taxon>
        <taxon>Autographivirales incertae sedis</taxon>
        <taxon>Dynamenevirus</taxon>
        <taxon>Dynamenevirus CRP114</taxon>
    </lineage>
</organism>
<evidence type="ECO:0000256" key="1">
    <source>
        <dbReference type="ARBA" id="ARBA00008857"/>
    </source>
</evidence>
<gene>
    <name evidence="9" type="ORF">CRP114_gp9</name>
</gene>
<evidence type="ECO:0000256" key="3">
    <source>
        <dbReference type="ARBA" id="ARBA00022679"/>
    </source>
</evidence>
<dbReference type="PANTHER" id="PTHR30349:SF64">
    <property type="entry name" value="PROPHAGE INTEGRASE INTD-RELATED"/>
    <property type="match status" value="1"/>
</dbReference>
<dbReference type="InterPro" id="IPR013762">
    <property type="entry name" value="Integrase-like_cat_sf"/>
</dbReference>
<dbReference type="Gene3D" id="1.10.443.10">
    <property type="entry name" value="Intergrase catalytic core"/>
    <property type="match status" value="1"/>
</dbReference>
<dbReference type="GO" id="GO:0044826">
    <property type="term" value="P:viral genome integration into host DNA"/>
    <property type="evidence" value="ECO:0007669"/>
    <property type="project" value="UniProtKB-KW"/>
</dbReference>
<keyword evidence="4" id="KW-0378">Hydrolase</keyword>
<dbReference type="PANTHER" id="PTHR30349">
    <property type="entry name" value="PHAGE INTEGRASE-RELATED"/>
    <property type="match status" value="1"/>
</dbReference>
<comment type="similarity">
    <text evidence="1">Belongs to the 'phage' integrase family.</text>
</comment>
<accession>A0AAX3ZVR9</accession>
<keyword evidence="5" id="KW-0229">DNA integration</keyword>
<evidence type="ECO:0000256" key="7">
    <source>
        <dbReference type="ARBA" id="ARBA00023195"/>
    </source>
</evidence>
<evidence type="ECO:0000313" key="10">
    <source>
        <dbReference type="Proteomes" id="UP001301566"/>
    </source>
</evidence>
<evidence type="ECO:0000313" key="9">
    <source>
        <dbReference type="EMBL" id="WMM95208.1"/>
    </source>
</evidence>
<proteinExistence type="inferred from homology"/>
<evidence type="ECO:0000256" key="4">
    <source>
        <dbReference type="ARBA" id="ARBA00022801"/>
    </source>
</evidence>
<dbReference type="CDD" id="cd00796">
    <property type="entry name" value="INT_Rci_Hp1_C"/>
    <property type="match status" value="1"/>
</dbReference>
<reference evidence="9 10" key="1">
    <citation type="submission" date="2023-08" db="EMBL/GenBank/DDBJ databases">
        <authorList>
            <person name="Du S."/>
            <person name="Wu Z."/>
            <person name="Wu Y."/>
            <person name="Yang M."/>
            <person name="Shao J."/>
            <person name="Liu H."/>
            <person name="Zhao Y."/>
            <person name="Zhang Z."/>
        </authorList>
    </citation>
    <scope>NUCLEOTIDE SEQUENCE [LARGE SCALE GENOMIC DNA]</scope>
</reference>
<dbReference type="EMBL" id="OR420740">
    <property type="protein sequence ID" value="WMM95208.1"/>
    <property type="molecule type" value="Genomic_DNA"/>
</dbReference>
<keyword evidence="3" id="KW-0808">Transferase</keyword>
<dbReference type="Proteomes" id="UP001301566">
    <property type="component" value="Segment"/>
</dbReference>
<dbReference type="GO" id="GO:0015074">
    <property type="term" value="P:DNA integration"/>
    <property type="evidence" value="ECO:0007669"/>
    <property type="project" value="UniProtKB-KW"/>
</dbReference>
<evidence type="ECO:0000256" key="6">
    <source>
        <dbReference type="ARBA" id="ARBA00023172"/>
    </source>
</evidence>
<dbReference type="GO" id="GO:0003677">
    <property type="term" value="F:DNA binding"/>
    <property type="evidence" value="ECO:0007669"/>
    <property type="project" value="InterPro"/>
</dbReference>
<sequence length="345" mass="40173">MTNLPKGISKRGDKFRVSVMVNGKRKTATLKTLEEASSALQQMKIGLFDVTSGQYTTWNLKTAWEHYVDHRVAVSPHSTANHKKFAWYGKTILNHFGPLVDLDDINQKTIAEFFDELTVNRKYSASVVNYMGTLLYQMQLHAFKRGRKCIQPERMQGMKLTKGRIRYVTDEEEIRMLDWYDRTARESFGDLVRFYLDTGLRKSEALRLKFRDVDMETGRISIWETKTNSPRHVKMTHRVRHILERLARGQNDQNARVFKHIAERKFYRVWIDMREAIGLGDDAQFVIHTLRHTCCTRLLGANVDIRTVMQWMGHKSIEQTQRYAHFMPGKLDDAAAALDTLATVK</sequence>